<dbReference type="SUPFAM" id="SSF52540">
    <property type="entry name" value="P-loop containing nucleoside triphosphate hydrolases"/>
    <property type="match status" value="1"/>
</dbReference>
<proteinExistence type="predicted"/>
<dbReference type="AlphaFoldDB" id="A0A1X7HHN2"/>
<dbReference type="Proteomes" id="UP000192940">
    <property type="component" value="Chromosome I"/>
</dbReference>
<dbReference type="EMBL" id="LT840184">
    <property type="protein sequence ID" value="SMF86354.1"/>
    <property type="molecule type" value="Genomic_DNA"/>
</dbReference>
<accession>A0A1X7HHN2</accession>
<dbReference type="RefSeq" id="WP_208914233.1">
    <property type="nucleotide sequence ID" value="NZ_LT840184.1"/>
</dbReference>
<evidence type="ECO:0008006" key="3">
    <source>
        <dbReference type="Google" id="ProtNLM"/>
    </source>
</evidence>
<organism evidence="1 2">
    <name type="scientific">Paenibacillus uliginis N3/975</name>
    <dbReference type="NCBI Taxonomy" id="1313296"/>
    <lineage>
        <taxon>Bacteria</taxon>
        <taxon>Bacillati</taxon>
        <taxon>Bacillota</taxon>
        <taxon>Bacilli</taxon>
        <taxon>Bacillales</taxon>
        <taxon>Paenibacillaceae</taxon>
        <taxon>Paenibacillus</taxon>
    </lineage>
</organism>
<name>A0A1X7HHN2_9BACL</name>
<dbReference type="InterPro" id="IPR027417">
    <property type="entry name" value="P-loop_NTPase"/>
</dbReference>
<dbReference type="STRING" id="1313296.SAMN05661091_3372"/>
<evidence type="ECO:0000313" key="1">
    <source>
        <dbReference type="EMBL" id="SMF86354.1"/>
    </source>
</evidence>
<reference evidence="1 2" key="1">
    <citation type="submission" date="2017-04" db="EMBL/GenBank/DDBJ databases">
        <authorList>
            <person name="Afonso C.L."/>
            <person name="Miller P.J."/>
            <person name="Scott M.A."/>
            <person name="Spackman E."/>
            <person name="Goraichik I."/>
            <person name="Dimitrov K.M."/>
            <person name="Suarez D.L."/>
            <person name="Swayne D.E."/>
        </authorList>
    </citation>
    <scope>NUCLEOTIDE SEQUENCE [LARGE SCALE GENOMIC DNA]</scope>
    <source>
        <strain evidence="1 2">N3/975</strain>
    </source>
</reference>
<keyword evidence="2" id="KW-1185">Reference proteome</keyword>
<sequence>MRTWIFAGFCDKSDLLMYLCKILVHSGNRVLLMDAAQEGKYTHCIGRLDPRMSVTEFSGFDVACGFDHYTELENYLKESGEPEYDYLVIDTEKESFLNQDAWELASAKIWVSSFEIAGLMRGASWLEDLSMKSKEQGFPEFRRVYLNVVEDMMDDAYIESYLGKAQIRWMDEPIRIPWDELTFALKVENEHKGRLRIKPLSRRYKRALMELIRRLTEMEQRQIRRAFRQAERRQA</sequence>
<protein>
    <recommendedName>
        <fullName evidence="3">CobQ/CobB/MinD/ParA nucleotide binding domain-containing protein</fullName>
    </recommendedName>
</protein>
<evidence type="ECO:0000313" key="2">
    <source>
        <dbReference type="Proteomes" id="UP000192940"/>
    </source>
</evidence>
<dbReference type="Gene3D" id="3.40.50.300">
    <property type="entry name" value="P-loop containing nucleotide triphosphate hydrolases"/>
    <property type="match status" value="1"/>
</dbReference>
<gene>
    <name evidence="1" type="ORF">SAMN05661091_3372</name>
</gene>